<evidence type="ECO:0000313" key="2">
    <source>
        <dbReference type="EMBL" id="SHD75955.1"/>
    </source>
</evidence>
<dbReference type="InterPro" id="IPR002525">
    <property type="entry name" value="Transp_IS110-like_N"/>
</dbReference>
<dbReference type="EMBL" id="LT669839">
    <property type="protein sequence ID" value="SHD75955.1"/>
    <property type="molecule type" value="Genomic_DNA"/>
</dbReference>
<dbReference type="GO" id="GO:0003677">
    <property type="term" value="F:DNA binding"/>
    <property type="evidence" value="ECO:0007669"/>
    <property type="project" value="InterPro"/>
</dbReference>
<evidence type="ECO:0000313" key="3">
    <source>
        <dbReference type="Proteomes" id="UP000245423"/>
    </source>
</evidence>
<dbReference type="Proteomes" id="UP000245423">
    <property type="component" value="Chromosome 1"/>
</dbReference>
<dbReference type="GO" id="GO:0006313">
    <property type="term" value="P:DNA transposition"/>
    <property type="evidence" value="ECO:0007669"/>
    <property type="project" value="InterPro"/>
</dbReference>
<dbReference type="RefSeq" id="WP_243473932.1">
    <property type="nucleotide sequence ID" value="NZ_LT669839.1"/>
</dbReference>
<dbReference type="AlphaFoldDB" id="A0A1M4PKJ3"/>
<protein>
    <submittedName>
        <fullName evidence="2">Transposase</fullName>
    </submittedName>
</protein>
<organism evidence="2 3">
    <name type="scientific">[Clostridium] ultunense Esp</name>
    <dbReference type="NCBI Taxonomy" id="1288971"/>
    <lineage>
        <taxon>Bacteria</taxon>
        <taxon>Bacillati</taxon>
        <taxon>Bacillota</taxon>
        <taxon>Tissierellia</taxon>
        <taxon>Tissierellales</taxon>
        <taxon>Tepidimicrobiaceae</taxon>
        <taxon>Schnuerera</taxon>
    </lineage>
</organism>
<feature type="domain" description="Transposase IS110-like N-terminal" evidence="1">
    <location>
        <begin position="4"/>
        <end position="161"/>
    </location>
</feature>
<dbReference type="GO" id="GO:0004803">
    <property type="term" value="F:transposase activity"/>
    <property type="evidence" value="ECO:0007669"/>
    <property type="project" value="InterPro"/>
</dbReference>
<dbReference type="Pfam" id="PF01548">
    <property type="entry name" value="DEDD_Tnp_IS110"/>
    <property type="match status" value="1"/>
</dbReference>
<reference evidence="2 3" key="1">
    <citation type="submission" date="2016-11" db="EMBL/GenBank/DDBJ databases">
        <authorList>
            <person name="Manzoor S."/>
        </authorList>
    </citation>
    <scope>NUCLEOTIDE SEQUENCE [LARGE SCALE GENOMIC DNA]</scope>
    <source>
        <strain evidence="2">Clostridium ultunense strain Esp</strain>
    </source>
</reference>
<keyword evidence="3" id="KW-1185">Reference proteome</keyword>
<proteinExistence type="predicted"/>
<gene>
    <name evidence="2" type="ORF">CUESP1_0570</name>
</gene>
<accession>A0A1M4PKJ3</accession>
<dbReference type="InterPro" id="IPR047650">
    <property type="entry name" value="Transpos_IS110"/>
</dbReference>
<dbReference type="PANTHER" id="PTHR33055">
    <property type="entry name" value="TRANSPOSASE FOR INSERTION SEQUENCE ELEMENT IS1111A"/>
    <property type="match status" value="1"/>
</dbReference>
<dbReference type="PANTHER" id="PTHR33055:SF15">
    <property type="entry name" value="TRANSPOSASE-RELATED"/>
    <property type="match status" value="1"/>
</dbReference>
<sequence>MFYVGIDVAKQNHEASIINSNGKLLDKSISFSNSKAGCNKLITVLERFEANTSNVIIGMEATGHYWVSLYSYLIDLGFDVYVINPIQSDAFRKMYIRQTKNDSKDSFVVAQIMRFGQFTSTSLADEDIMALRQLSRYRLALVDECSDWKRKRIALLDQVFPEYSKLFSDTFGVTSRELLSKYPTPEDMLSIDTDTLCRFSN</sequence>
<name>A0A1M4PKJ3_9FIRM</name>
<evidence type="ECO:0000259" key="1">
    <source>
        <dbReference type="Pfam" id="PF01548"/>
    </source>
</evidence>